<evidence type="ECO:0000313" key="1">
    <source>
        <dbReference type="EMBL" id="CAJ1944961.1"/>
    </source>
</evidence>
<dbReference type="EMBL" id="OY731400">
    <property type="protein sequence ID" value="CAJ1944961.1"/>
    <property type="molecule type" value="Genomic_DNA"/>
</dbReference>
<reference evidence="1" key="1">
    <citation type="submission" date="2023-10" db="EMBL/GenBank/DDBJ databases">
        <authorList>
            <person name="Domelevo Entfellner J.-B."/>
        </authorList>
    </citation>
    <scope>NUCLEOTIDE SEQUENCE</scope>
</reference>
<keyword evidence="2" id="KW-1185">Reference proteome</keyword>
<dbReference type="Gramene" id="rna-AYBTSS11_LOCUS12204">
    <property type="protein sequence ID" value="CAJ1944961.1"/>
    <property type="gene ID" value="gene-AYBTSS11_LOCUS12204"/>
</dbReference>
<sequence>MPLAANPNPNPTLLPLSPALLFPVGTPPQLLGAPQFSPVPAPHLVYQKPTVLPPDIASAPAPPQMQPMMSYQVLLNNPVMRPFALIPNGYTPSPTTNPREL</sequence>
<proteinExistence type="predicted"/>
<dbReference type="AlphaFoldDB" id="A0AA86VHS3"/>
<protein>
    <submittedName>
        <fullName evidence="1">Uncharacterized protein</fullName>
    </submittedName>
</protein>
<gene>
    <name evidence="1" type="ORF">AYBTSS11_LOCUS12204</name>
</gene>
<organism evidence="1 2">
    <name type="scientific">Sphenostylis stenocarpa</name>
    <dbReference type="NCBI Taxonomy" id="92480"/>
    <lineage>
        <taxon>Eukaryota</taxon>
        <taxon>Viridiplantae</taxon>
        <taxon>Streptophyta</taxon>
        <taxon>Embryophyta</taxon>
        <taxon>Tracheophyta</taxon>
        <taxon>Spermatophyta</taxon>
        <taxon>Magnoliopsida</taxon>
        <taxon>eudicotyledons</taxon>
        <taxon>Gunneridae</taxon>
        <taxon>Pentapetalae</taxon>
        <taxon>rosids</taxon>
        <taxon>fabids</taxon>
        <taxon>Fabales</taxon>
        <taxon>Fabaceae</taxon>
        <taxon>Papilionoideae</taxon>
        <taxon>50 kb inversion clade</taxon>
        <taxon>NPAAA clade</taxon>
        <taxon>indigoferoid/millettioid clade</taxon>
        <taxon>Phaseoleae</taxon>
        <taxon>Sphenostylis</taxon>
    </lineage>
</organism>
<name>A0AA86VHS3_9FABA</name>
<accession>A0AA86VHS3</accession>
<evidence type="ECO:0000313" key="2">
    <source>
        <dbReference type="Proteomes" id="UP001189624"/>
    </source>
</evidence>
<dbReference type="Proteomes" id="UP001189624">
    <property type="component" value="Chromosome 3"/>
</dbReference>